<dbReference type="EMBL" id="FOBH01000005">
    <property type="protein sequence ID" value="SEL12187.1"/>
    <property type="molecule type" value="Genomic_DNA"/>
</dbReference>
<dbReference type="RefSeq" id="WP_177171810.1">
    <property type="nucleotide sequence ID" value="NZ_FOBH01000005.1"/>
</dbReference>
<evidence type="ECO:0008006" key="3">
    <source>
        <dbReference type="Google" id="ProtNLM"/>
    </source>
</evidence>
<dbReference type="Proteomes" id="UP000198620">
    <property type="component" value="Unassembled WGS sequence"/>
</dbReference>
<gene>
    <name evidence="1" type="ORF">SAMN05216387_105134</name>
</gene>
<dbReference type="STRING" id="1233.SAMN05216387_105134"/>
<sequence>MLTTGLDDRTFDDLVGEAINLLPTLAPEWTNHNPSDPGITLVELLAYFTEILVYRLGRITPATRLQFLKLLGGPNWEGLTWEYKLKFLKLLMGSGWEGWRAITQTHPRNLEKQIDCAVLGANPDQLKSAIDGVIRNLMRSECAVTAHDFEHLAKQFAHEYANMYSGSMHPVRTLCVPSVNLENNHPGKSLSDDRAHVSVVLVPGSDLSDEEAVSLRKKVQKELSRRCLLTTRLHVVAPVYLHLAIGVKLAPKPGQSKAQLSSALREMLEQRFGSQPGQGPLGEGWPFGRALRISELIQAVDEAAGVDYVGDITILQIGLKENLDRPESALGVQIGVHSTIGIDTLLGGPSSLGSERLLRNDAGRLVSIALKPWELLHVSLIEEAITLVNTQTNGERDIGEVGNG</sequence>
<name>A0A1H7MNJ4_9PROT</name>
<protein>
    <recommendedName>
        <fullName evidence="3">Baseplate J-like protein</fullName>
    </recommendedName>
</protein>
<proteinExistence type="predicted"/>
<accession>A0A1H7MNJ4</accession>
<keyword evidence="2" id="KW-1185">Reference proteome</keyword>
<organism evidence="1 2">
    <name type="scientific">Nitrosovibrio tenuis</name>
    <dbReference type="NCBI Taxonomy" id="1233"/>
    <lineage>
        <taxon>Bacteria</taxon>
        <taxon>Pseudomonadati</taxon>
        <taxon>Pseudomonadota</taxon>
        <taxon>Betaproteobacteria</taxon>
        <taxon>Nitrosomonadales</taxon>
        <taxon>Nitrosomonadaceae</taxon>
        <taxon>Nitrosovibrio</taxon>
    </lineage>
</organism>
<reference evidence="1 2" key="1">
    <citation type="submission" date="2016-10" db="EMBL/GenBank/DDBJ databases">
        <authorList>
            <person name="de Groot N.N."/>
        </authorList>
    </citation>
    <scope>NUCLEOTIDE SEQUENCE [LARGE SCALE GENOMIC DNA]</scope>
    <source>
        <strain evidence="1 2">Nv1</strain>
    </source>
</reference>
<evidence type="ECO:0000313" key="1">
    <source>
        <dbReference type="EMBL" id="SEL12187.1"/>
    </source>
</evidence>
<dbReference type="AlphaFoldDB" id="A0A1H7MNJ4"/>
<evidence type="ECO:0000313" key="2">
    <source>
        <dbReference type="Proteomes" id="UP000198620"/>
    </source>
</evidence>